<sequence>MELRLISRNLSPTLFVVWILCARPGAFPGDHLSLKSDRASLMEDRYESWLARYNRTYKSRAERLLRFQIYQANVLYVDFINRLPLPFKLTDNGFADMTNVEFKATYLGFHRRTNRRTDMKTNITDETDGDMPASFDWRKEGAVTPVKDQGQCGSCWAFSAVAAVEGLNQIKTGKLVSLSEQELMDCDVGKHDQGCSGGEMDTAFSFIQRNGGITSESDYPYRGRDGSCDAAMLRSHAATISGYGDVPANDERSLEAAVARQPISVAIDAGGLEFQLYSRGIFTGICGYDLNHGVAAVGYGSEGSRNYWIVKNSWGRDWGEDGYVRMLKGAPDRRGVCGIAMDASYPVKG</sequence>
<feature type="domain" description="Cathepsin propeptide inhibitor" evidence="9">
    <location>
        <begin position="46"/>
        <end position="102"/>
    </location>
</feature>
<dbReference type="PROSITE" id="PS00139">
    <property type="entry name" value="THIOL_PROTEASE_CYS"/>
    <property type="match status" value="1"/>
</dbReference>
<dbReference type="GO" id="GO:0006508">
    <property type="term" value="P:proteolysis"/>
    <property type="evidence" value="ECO:0007669"/>
    <property type="project" value="UniProtKB-KW"/>
</dbReference>
<dbReference type="PRINTS" id="PR00705">
    <property type="entry name" value="PAPAIN"/>
</dbReference>
<dbReference type="InterPro" id="IPR000668">
    <property type="entry name" value="Peptidase_C1A_C"/>
</dbReference>
<feature type="domain" description="Peptidase C1A papain C-terminal" evidence="8">
    <location>
        <begin position="131"/>
        <end position="347"/>
    </location>
</feature>
<dbReference type="InterPro" id="IPR025660">
    <property type="entry name" value="Pept_his_AS"/>
</dbReference>
<dbReference type="InterPro" id="IPR039417">
    <property type="entry name" value="Peptidase_C1A_papain-like"/>
</dbReference>
<evidence type="ECO:0000256" key="4">
    <source>
        <dbReference type="ARBA" id="ARBA00022801"/>
    </source>
</evidence>
<evidence type="ECO:0000256" key="5">
    <source>
        <dbReference type="ARBA" id="ARBA00022807"/>
    </source>
</evidence>
<dbReference type="AlphaFoldDB" id="A0ABD3LSD3"/>
<evidence type="ECO:0000256" key="1">
    <source>
        <dbReference type="ARBA" id="ARBA00008455"/>
    </source>
</evidence>
<keyword evidence="6" id="KW-0865">Zymogen</keyword>
<evidence type="ECO:0000313" key="11">
    <source>
        <dbReference type="Proteomes" id="UP001634007"/>
    </source>
</evidence>
<keyword evidence="11" id="KW-1185">Reference proteome</keyword>
<keyword evidence="2" id="KW-0645">Protease</keyword>
<dbReference type="SUPFAM" id="SSF54001">
    <property type="entry name" value="Cysteine proteinases"/>
    <property type="match status" value="1"/>
</dbReference>
<keyword evidence="3" id="KW-0732">Signal</keyword>
<dbReference type="SMART" id="SM00848">
    <property type="entry name" value="Inhibitor_I29"/>
    <property type="match status" value="1"/>
</dbReference>
<dbReference type="InterPro" id="IPR013201">
    <property type="entry name" value="Prot_inhib_I29"/>
</dbReference>
<dbReference type="InterPro" id="IPR000169">
    <property type="entry name" value="Pept_cys_AS"/>
</dbReference>
<dbReference type="Pfam" id="PF00112">
    <property type="entry name" value="Peptidase_C1"/>
    <property type="match status" value="1"/>
</dbReference>
<dbReference type="InterPro" id="IPR013128">
    <property type="entry name" value="Peptidase_C1A"/>
</dbReference>
<dbReference type="PANTHER" id="PTHR12411">
    <property type="entry name" value="CYSTEINE PROTEASE FAMILY C1-RELATED"/>
    <property type="match status" value="1"/>
</dbReference>
<dbReference type="InterPro" id="IPR025661">
    <property type="entry name" value="Pept_asp_AS"/>
</dbReference>
<dbReference type="Proteomes" id="UP001634007">
    <property type="component" value="Unassembled WGS sequence"/>
</dbReference>
<comment type="caution">
    <text evidence="10">The sequence shown here is derived from an EMBL/GenBank/DDBJ whole genome shotgun (WGS) entry which is preliminary data.</text>
</comment>
<comment type="similarity">
    <text evidence="1">Belongs to the peptidase C1 family.</text>
</comment>
<organism evidence="10 11">
    <name type="scientific">Eucalyptus globulus</name>
    <name type="common">Tasmanian blue gum</name>
    <dbReference type="NCBI Taxonomy" id="34317"/>
    <lineage>
        <taxon>Eukaryota</taxon>
        <taxon>Viridiplantae</taxon>
        <taxon>Streptophyta</taxon>
        <taxon>Embryophyta</taxon>
        <taxon>Tracheophyta</taxon>
        <taxon>Spermatophyta</taxon>
        <taxon>Magnoliopsida</taxon>
        <taxon>eudicotyledons</taxon>
        <taxon>Gunneridae</taxon>
        <taxon>Pentapetalae</taxon>
        <taxon>rosids</taxon>
        <taxon>malvids</taxon>
        <taxon>Myrtales</taxon>
        <taxon>Myrtaceae</taxon>
        <taxon>Myrtoideae</taxon>
        <taxon>Eucalypteae</taxon>
        <taxon>Eucalyptus</taxon>
    </lineage>
</organism>
<reference evidence="10 11" key="1">
    <citation type="submission" date="2024-11" db="EMBL/GenBank/DDBJ databases">
        <title>Chromosome-level genome assembly of Eucalyptus globulus Labill. provides insights into its genome evolution.</title>
        <authorList>
            <person name="Li X."/>
        </authorList>
    </citation>
    <scope>NUCLEOTIDE SEQUENCE [LARGE SCALE GENOMIC DNA]</scope>
    <source>
        <strain evidence="10">CL2024</strain>
        <tissue evidence="10">Fresh tender leaves</tissue>
    </source>
</reference>
<evidence type="ECO:0000256" key="2">
    <source>
        <dbReference type="ARBA" id="ARBA00022670"/>
    </source>
</evidence>
<dbReference type="Pfam" id="PF08246">
    <property type="entry name" value="Inhibitor_I29"/>
    <property type="match status" value="1"/>
</dbReference>
<dbReference type="PROSITE" id="PS00639">
    <property type="entry name" value="THIOL_PROTEASE_HIS"/>
    <property type="match status" value="1"/>
</dbReference>
<keyword evidence="4" id="KW-0378">Hydrolase</keyword>
<dbReference type="GO" id="GO:0008234">
    <property type="term" value="F:cysteine-type peptidase activity"/>
    <property type="evidence" value="ECO:0007669"/>
    <property type="project" value="UniProtKB-KW"/>
</dbReference>
<evidence type="ECO:0000256" key="7">
    <source>
        <dbReference type="ARBA" id="ARBA00023157"/>
    </source>
</evidence>
<evidence type="ECO:0000256" key="3">
    <source>
        <dbReference type="ARBA" id="ARBA00022729"/>
    </source>
</evidence>
<keyword evidence="7" id="KW-1015">Disulfide bond</keyword>
<dbReference type="FunFam" id="3.90.70.10:FF:000023">
    <property type="entry name" value="Senescence-specific cysteine protease SAG39"/>
    <property type="match status" value="1"/>
</dbReference>
<dbReference type="EMBL" id="JBJKBG010000001">
    <property type="protein sequence ID" value="KAL3754684.1"/>
    <property type="molecule type" value="Genomic_DNA"/>
</dbReference>
<proteinExistence type="inferred from homology"/>
<gene>
    <name evidence="10" type="ORF">ACJRO7_001873</name>
</gene>
<dbReference type="InterPro" id="IPR038765">
    <property type="entry name" value="Papain-like_cys_pep_sf"/>
</dbReference>
<evidence type="ECO:0000259" key="9">
    <source>
        <dbReference type="SMART" id="SM00848"/>
    </source>
</evidence>
<keyword evidence="5" id="KW-0788">Thiol protease</keyword>
<dbReference type="PROSITE" id="PS00640">
    <property type="entry name" value="THIOL_PROTEASE_ASN"/>
    <property type="match status" value="1"/>
</dbReference>
<dbReference type="CDD" id="cd02248">
    <property type="entry name" value="Peptidase_C1A"/>
    <property type="match status" value="1"/>
</dbReference>
<evidence type="ECO:0000313" key="10">
    <source>
        <dbReference type="EMBL" id="KAL3754684.1"/>
    </source>
</evidence>
<accession>A0ABD3LSD3</accession>
<dbReference type="SMART" id="SM00645">
    <property type="entry name" value="Pept_C1"/>
    <property type="match status" value="1"/>
</dbReference>
<evidence type="ECO:0000256" key="6">
    <source>
        <dbReference type="ARBA" id="ARBA00023145"/>
    </source>
</evidence>
<evidence type="ECO:0000259" key="8">
    <source>
        <dbReference type="SMART" id="SM00645"/>
    </source>
</evidence>
<name>A0ABD3LSD3_EUCGL</name>
<protein>
    <submittedName>
        <fullName evidence="10">Uncharacterized protein</fullName>
    </submittedName>
</protein>
<dbReference type="Gene3D" id="3.90.70.10">
    <property type="entry name" value="Cysteine proteinases"/>
    <property type="match status" value="1"/>
</dbReference>